<feature type="chain" id="PRO_5031114309" evidence="1">
    <location>
        <begin position="20"/>
        <end position="152"/>
    </location>
</feature>
<accession>A0A7Y0MZP9</accession>
<dbReference type="Proteomes" id="UP000565155">
    <property type="component" value="Unassembled WGS sequence"/>
</dbReference>
<evidence type="ECO:0000313" key="2">
    <source>
        <dbReference type="EMBL" id="NMR75560.1"/>
    </source>
</evidence>
<keyword evidence="1" id="KW-0732">Signal</keyword>
<evidence type="ECO:0000256" key="1">
    <source>
        <dbReference type="SAM" id="SignalP"/>
    </source>
</evidence>
<dbReference type="AlphaFoldDB" id="A0A7Y0MZP9"/>
<organism evidence="2 3">
    <name type="scientific">Vibrio alginolyticus</name>
    <dbReference type="NCBI Taxonomy" id="663"/>
    <lineage>
        <taxon>Bacteria</taxon>
        <taxon>Pseudomonadati</taxon>
        <taxon>Pseudomonadota</taxon>
        <taxon>Gammaproteobacteria</taxon>
        <taxon>Vibrionales</taxon>
        <taxon>Vibrionaceae</taxon>
        <taxon>Vibrio</taxon>
    </lineage>
</organism>
<reference evidence="2 3" key="1">
    <citation type="submission" date="2020-04" db="EMBL/GenBank/DDBJ databases">
        <title>Whole-genome sequencing of Vibrio spp. from China reveals different genetic environments of blaCTX-M-14 among diverse lineages.</title>
        <authorList>
            <person name="Zheng Z."/>
            <person name="Ye L."/>
            <person name="Chen S."/>
        </authorList>
    </citation>
    <scope>NUCLEOTIDE SEQUENCE [LARGE SCALE GENOMIC DNA]</scope>
    <source>
        <strain evidence="2 3">Vb1636</strain>
    </source>
</reference>
<dbReference type="EMBL" id="JABCMA010000025">
    <property type="protein sequence ID" value="NMR75560.1"/>
    <property type="molecule type" value="Genomic_DNA"/>
</dbReference>
<name>A0A7Y0MZP9_VIBAL</name>
<dbReference type="RefSeq" id="WP_169628926.1">
    <property type="nucleotide sequence ID" value="NZ_CP082321.1"/>
</dbReference>
<evidence type="ECO:0000313" key="3">
    <source>
        <dbReference type="Proteomes" id="UP000565155"/>
    </source>
</evidence>
<protein>
    <submittedName>
        <fullName evidence="2">Uncharacterized protein</fullName>
    </submittedName>
</protein>
<gene>
    <name evidence="2" type="ORF">HKB35_18250</name>
</gene>
<feature type="signal peptide" evidence="1">
    <location>
        <begin position="1"/>
        <end position="19"/>
    </location>
</feature>
<sequence length="152" mass="16331">MLRKFTLAAALLAAFQAHSAPVVTPVRVAPMPVRVAPAPVRPATPIKASTSTTSTAANAALMMTVPMIVANSSAAQTDSSGSLVVNPMFFTACSTEQYESALVFQEVCKVTRGINSSYCPILSFFRECDRVESVEGLQPIKPEYKHVFFKSE</sequence>
<proteinExistence type="predicted"/>
<comment type="caution">
    <text evidence="2">The sequence shown here is derived from an EMBL/GenBank/DDBJ whole genome shotgun (WGS) entry which is preliminary data.</text>
</comment>